<evidence type="ECO:0000256" key="1">
    <source>
        <dbReference type="SAM" id="SignalP"/>
    </source>
</evidence>
<dbReference type="Pfam" id="PF00395">
    <property type="entry name" value="SLH"/>
    <property type="match status" value="3"/>
</dbReference>
<keyword evidence="3" id="KW-0378">Hydrolase</keyword>
<protein>
    <submittedName>
        <fullName evidence="3">Endo-1,4-beta-xylanase A</fullName>
        <ecNumber evidence="3">3.2.1.8</ecNumber>
    </submittedName>
</protein>
<dbReference type="PANTHER" id="PTHR43308">
    <property type="entry name" value="OUTER MEMBRANE PROTEIN ALPHA-RELATED"/>
    <property type="match status" value="1"/>
</dbReference>
<name>A0A379C3Q2_9FIRM</name>
<keyword evidence="3" id="KW-0326">Glycosidase</keyword>
<evidence type="ECO:0000259" key="2">
    <source>
        <dbReference type="PROSITE" id="PS51272"/>
    </source>
</evidence>
<dbReference type="AlphaFoldDB" id="A0A379C3Q2"/>
<dbReference type="PANTHER" id="PTHR43308:SF5">
    <property type="entry name" value="S-LAYER PROTEIN _ PEPTIDOGLYCAN ENDO-BETA-N-ACETYLGLUCOSAMINIDASE"/>
    <property type="match status" value="1"/>
</dbReference>
<feature type="domain" description="SLH" evidence="2">
    <location>
        <begin position="142"/>
        <end position="203"/>
    </location>
</feature>
<keyword evidence="3" id="KW-0858">Xylan degradation</keyword>
<sequence>MKRKFVVIAFLSLTLLTGGVYAKSFKDTNNHWAKNAVDNITNLNVMNGYENSYFKPDQLMKKVEFYSLVNKLSSLNKTYTVTFSDVNPNDWYYNDVAKAIKAGYLIPTMGKLYPDEPITREEVCEILGYMYGLRKNKDVLKEFHDYNEISESAKGYVGAMVKANIINGYSQNIFAPKRGMTRAEIATVVNSLMEEYNRPQGKVVIDSKIKFGNRNLYE</sequence>
<feature type="domain" description="SLH" evidence="2">
    <location>
        <begin position="20"/>
        <end position="78"/>
    </location>
</feature>
<dbReference type="InterPro" id="IPR051465">
    <property type="entry name" value="Cell_Envelope_Struct_Comp"/>
</dbReference>
<accession>A0A379C3Q2</accession>
<dbReference type="GO" id="GO:0045493">
    <property type="term" value="P:xylan catabolic process"/>
    <property type="evidence" value="ECO:0007669"/>
    <property type="project" value="UniProtKB-KW"/>
</dbReference>
<dbReference type="OrthoDB" id="174569at2"/>
<dbReference type="EMBL" id="UGSZ01000001">
    <property type="protein sequence ID" value="SUB56246.1"/>
    <property type="molecule type" value="Genomic_DNA"/>
</dbReference>
<dbReference type="InterPro" id="IPR001119">
    <property type="entry name" value="SLH_dom"/>
</dbReference>
<dbReference type="EC" id="3.2.1.8" evidence="3"/>
<organism evidence="3 4">
    <name type="scientific">Peptoniphilus lacrimalis</name>
    <dbReference type="NCBI Taxonomy" id="33031"/>
    <lineage>
        <taxon>Bacteria</taxon>
        <taxon>Bacillati</taxon>
        <taxon>Bacillota</taxon>
        <taxon>Tissierellia</taxon>
        <taxon>Tissierellales</taxon>
        <taxon>Peptoniphilaceae</taxon>
        <taxon>Peptoniphilus</taxon>
    </lineage>
</organism>
<keyword evidence="3" id="KW-0624">Polysaccharide degradation</keyword>
<reference evidence="3 4" key="1">
    <citation type="submission" date="2018-06" db="EMBL/GenBank/DDBJ databases">
        <authorList>
            <consortium name="Pathogen Informatics"/>
            <person name="Doyle S."/>
        </authorList>
    </citation>
    <scope>NUCLEOTIDE SEQUENCE [LARGE SCALE GENOMIC DNA]</scope>
    <source>
        <strain evidence="3 4">NCTC13149</strain>
    </source>
</reference>
<dbReference type="RefSeq" id="WP_019034167.1">
    <property type="nucleotide sequence ID" value="NZ_CAMUOS010000005.1"/>
</dbReference>
<dbReference type="Proteomes" id="UP000255517">
    <property type="component" value="Unassembled WGS sequence"/>
</dbReference>
<dbReference type="STRING" id="1122949.GCA_000378725_00087"/>
<feature type="domain" description="SLH" evidence="2">
    <location>
        <begin position="79"/>
        <end position="141"/>
    </location>
</feature>
<feature type="chain" id="PRO_5016955028" evidence="1">
    <location>
        <begin position="23"/>
        <end position="218"/>
    </location>
</feature>
<keyword evidence="1" id="KW-0732">Signal</keyword>
<evidence type="ECO:0000313" key="4">
    <source>
        <dbReference type="Proteomes" id="UP000255517"/>
    </source>
</evidence>
<proteinExistence type="predicted"/>
<gene>
    <name evidence="3" type="primary">xynA1</name>
    <name evidence="3" type="ORF">NCTC13149_00016</name>
</gene>
<feature type="signal peptide" evidence="1">
    <location>
        <begin position="1"/>
        <end position="22"/>
    </location>
</feature>
<evidence type="ECO:0000313" key="3">
    <source>
        <dbReference type="EMBL" id="SUB56246.1"/>
    </source>
</evidence>
<dbReference type="GO" id="GO:0031176">
    <property type="term" value="F:endo-1,4-beta-xylanase activity"/>
    <property type="evidence" value="ECO:0007669"/>
    <property type="project" value="UniProtKB-EC"/>
</dbReference>
<keyword evidence="3" id="KW-0119">Carbohydrate metabolism</keyword>
<dbReference type="PROSITE" id="PS51272">
    <property type="entry name" value="SLH"/>
    <property type="match status" value="3"/>
</dbReference>